<dbReference type="Pfam" id="PF07195">
    <property type="entry name" value="FliD_C"/>
    <property type="match status" value="1"/>
</dbReference>
<comment type="subcellular location">
    <subcellularLocation>
        <location evidence="5">Secreted</location>
    </subcellularLocation>
    <subcellularLocation>
        <location evidence="5">Bacterial flagellum</location>
    </subcellularLocation>
</comment>
<evidence type="ECO:0000256" key="2">
    <source>
        <dbReference type="ARBA" id="ARBA00011255"/>
    </source>
</evidence>
<comment type="subunit">
    <text evidence="2 5">Homopentamer.</text>
</comment>
<dbReference type="InterPro" id="IPR010809">
    <property type="entry name" value="FliD_C"/>
</dbReference>
<evidence type="ECO:0000259" key="8">
    <source>
        <dbReference type="Pfam" id="PF07195"/>
    </source>
</evidence>
<evidence type="ECO:0000259" key="7">
    <source>
        <dbReference type="Pfam" id="PF02465"/>
    </source>
</evidence>
<keyword evidence="9" id="KW-0282">Flagellum</keyword>
<dbReference type="GO" id="GO:0071973">
    <property type="term" value="P:bacterial-type flagellum-dependent cell motility"/>
    <property type="evidence" value="ECO:0007669"/>
    <property type="project" value="TreeGrafter"/>
</dbReference>
<evidence type="ECO:0000313" key="9">
    <source>
        <dbReference type="EMBL" id="SDK20254.1"/>
    </source>
</evidence>
<name>A0A1G9A062_9GAMM</name>
<dbReference type="PANTHER" id="PTHR30288">
    <property type="entry name" value="FLAGELLAR CAP/ASSEMBLY PROTEIN FLID"/>
    <property type="match status" value="1"/>
</dbReference>
<keyword evidence="3 5" id="KW-0175">Coiled coil</keyword>
<keyword evidence="9" id="KW-0966">Cell projection</keyword>
<dbReference type="PANTHER" id="PTHR30288:SF0">
    <property type="entry name" value="FLAGELLAR HOOK-ASSOCIATED PROTEIN 2"/>
    <property type="match status" value="1"/>
</dbReference>
<keyword evidence="10" id="KW-1185">Reference proteome</keyword>
<dbReference type="GO" id="GO:0009421">
    <property type="term" value="C:bacterial-type flagellum filament cap"/>
    <property type="evidence" value="ECO:0007669"/>
    <property type="project" value="InterPro"/>
</dbReference>
<gene>
    <name evidence="9" type="ORF">SAMN04488540_12148</name>
</gene>
<evidence type="ECO:0000256" key="4">
    <source>
        <dbReference type="ARBA" id="ARBA00023143"/>
    </source>
</evidence>
<evidence type="ECO:0000256" key="1">
    <source>
        <dbReference type="ARBA" id="ARBA00009764"/>
    </source>
</evidence>
<dbReference type="Proteomes" id="UP000199527">
    <property type="component" value="Unassembled WGS sequence"/>
</dbReference>
<proteinExistence type="inferred from homology"/>
<evidence type="ECO:0000313" key="10">
    <source>
        <dbReference type="Proteomes" id="UP000199527"/>
    </source>
</evidence>
<dbReference type="InterPro" id="IPR003481">
    <property type="entry name" value="FliD_N"/>
</dbReference>
<evidence type="ECO:0000256" key="3">
    <source>
        <dbReference type="ARBA" id="ARBA00023054"/>
    </source>
</evidence>
<sequence length="451" mass="49002">MISGMSAVQWAEQLTAVERAGKDQLYSTRQTQFDSQLDAYKLLESSLDKMTADLEALGDDAFNAKSGSISDESIAKVTIGPDAPAGNYKLEVSQLAQASQVTASFASEDALLPTSGVFEIDVNGDKLTIDFATMNAGGTATVEGLRDYINKNAADMGVQASLMRKGDGTVELLLTSTETGAANQIAVTQDDNAFGFTDLVVGQDAKFKLNGIDITSSTNFVEDVIDGVSLELMETHEPGKSSTISVDYDTESTMDAVKDFVNSYNKLMSEITGLTQSLGSSVGVESSIGNDDEDSDKEDEKQIEEDQLGVLKGDASLRMLKGSLQNVLFTASDNGMRLSDVGIELDRNGKLTIDDDKLEKALKSDSASVEKMFTSDNGYLNRLDEVMDPFTKRDGFIDMKKDNIDSRIERLEDDIASHNYRMQQTYERYLAQFTAMEGYISSMSNSAGLFY</sequence>
<dbReference type="GO" id="GO:0005576">
    <property type="term" value="C:extracellular region"/>
    <property type="evidence" value="ECO:0007669"/>
    <property type="project" value="UniProtKB-SubCell"/>
</dbReference>
<protein>
    <recommendedName>
        <fullName evidence="5">Flagellar hook-associated protein 2</fullName>
        <shortName evidence="5">HAP2</shortName>
    </recommendedName>
    <alternativeName>
        <fullName evidence="5">Flagellar cap protein</fullName>
    </alternativeName>
</protein>
<evidence type="ECO:0000256" key="6">
    <source>
        <dbReference type="SAM" id="MobiDB-lite"/>
    </source>
</evidence>
<dbReference type="AlphaFoldDB" id="A0A1G9A062"/>
<organism evidence="9 10">
    <name type="scientific">Ferrimonas sediminum</name>
    <dbReference type="NCBI Taxonomy" id="718193"/>
    <lineage>
        <taxon>Bacteria</taxon>
        <taxon>Pseudomonadati</taxon>
        <taxon>Pseudomonadota</taxon>
        <taxon>Gammaproteobacteria</taxon>
        <taxon>Alteromonadales</taxon>
        <taxon>Ferrimonadaceae</taxon>
        <taxon>Ferrimonas</taxon>
    </lineage>
</organism>
<feature type="domain" description="Flagellar hook-associated protein 2 N-terminal" evidence="7">
    <location>
        <begin position="3"/>
        <end position="98"/>
    </location>
</feature>
<comment type="similarity">
    <text evidence="1 5">Belongs to the FliD family.</text>
</comment>
<comment type="function">
    <text evidence="5">Required for morphogenesis and for the elongation of the flagellar filament by facilitating polymerization of the flagellin monomers at the tip of growing filament. Forms a capping structure, which prevents flagellin subunits (transported through the central channel of the flagellum) from leaking out without polymerization at the distal end.</text>
</comment>
<feature type="compositionally biased region" description="Acidic residues" evidence="6">
    <location>
        <begin position="290"/>
        <end position="302"/>
    </location>
</feature>
<dbReference type="InterPro" id="IPR040026">
    <property type="entry name" value="FliD"/>
</dbReference>
<evidence type="ECO:0000256" key="5">
    <source>
        <dbReference type="RuleBase" id="RU362066"/>
    </source>
</evidence>
<dbReference type="GO" id="GO:0009424">
    <property type="term" value="C:bacterial-type flagellum hook"/>
    <property type="evidence" value="ECO:0007669"/>
    <property type="project" value="UniProtKB-UniRule"/>
</dbReference>
<keyword evidence="4 5" id="KW-0975">Bacterial flagellum</keyword>
<feature type="coiled-coil region" evidence="5">
    <location>
        <begin position="401"/>
        <end position="428"/>
    </location>
</feature>
<dbReference type="EMBL" id="FNEM01000021">
    <property type="protein sequence ID" value="SDK20254.1"/>
    <property type="molecule type" value="Genomic_DNA"/>
</dbReference>
<keyword evidence="9" id="KW-0969">Cilium</keyword>
<feature type="region of interest" description="Disordered" evidence="6">
    <location>
        <begin position="281"/>
        <end position="302"/>
    </location>
</feature>
<feature type="domain" description="Flagellar hook-associated protein 2 C-terminal" evidence="8">
    <location>
        <begin position="202"/>
        <end position="444"/>
    </location>
</feature>
<dbReference type="GO" id="GO:0007155">
    <property type="term" value="P:cell adhesion"/>
    <property type="evidence" value="ECO:0007669"/>
    <property type="project" value="InterPro"/>
</dbReference>
<keyword evidence="5" id="KW-0964">Secreted</keyword>
<reference evidence="10" key="1">
    <citation type="submission" date="2016-10" db="EMBL/GenBank/DDBJ databases">
        <authorList>
            <person name="Varghese N."/>
            <person name="Submissions S."/>
        </authorList>
    </citation>
    <scope>NUCLEOTIDE SEQUENCE [LARGE SCALE GENOMIC DNA]</scope>
    <source>
        <strain evidence="10">DSM 23317</strain>
    </source>
</reference>
<dbReference type="OrthoDB" id="9810816at2"/>
<dbReference type="Pfam" id="PF02465">
    <property type="entry name" value="FliD_N"/>
    <property type="match status" value="1"/>
</dbReference>
<accession>A0A1G9A062</accession>